<sequence length="106" mass="11884">MITSVAELAFRCLQPEKDWRPTMDEVLIELKGIAAMEKDSNKATNIHDYAWLPKRMRPEQSPVSVMQKWASRSNTSASLPTDTRLSVVPDLGTRHSVSYSSMSCGL</sequence>
<gene>
    <name evidence="1" type="ORF">MLD38_005479</name>
</gene>
<evidence type="ECO:0000313" key="2">
    <source>
        <dbReference type="Proteomes" id="UP001057402"/>
    </source>
</evidence>
<reference evidence="2" key="1">
    <citation type="journal article" date="2023" name="Front. Plant Sci.">
        <title>Chromosomal-level genome assembly of Melastoma candidum provides insights into trichome evolution.</title>
        <authorList>
            <person name="Zhong Y."/>
            <person name="Wu W."/>
            <person name="Sun C."/>
            <person name="Zou P."/>
            <person name="Liu Y."/>
            <person name="Dai S."/>
            <person name="Zhou R."/>
        </authorList>
    </citation>
    <scope>NUCLEOTIDE SEQUENCE [LARGE SCALE GENOMIC DNA]</scope>
</reference>
<protein>
    <submittedName>
        <fullName evidence="1">Uncharacterized protein</fullName>
    </submittedName>
</protein>
<organism evidence="1 2">
    <name type="scientific">Melastoma candidum</name>
    <dbReference type="NCBI Taxonomy" id="119954"/>
    <lineage>
        <taxon>Eukaryota</taxon>
        <taxon>Viridiplantae</taxon>
        <taxon>Streptophyta</taxon>
        <taxon>Embryophyta</taxon>
        <taxon>Tracheophyta</taxon>
        <taxon>Spermatophyta</taxon>
        <taxon>Magnoliopsida</taxon>
        <taxon>eudicotyledons</taxon>
        <taxon>Gunneridae</taxon>
        <taxon>Pentapetalae</taxon>
        <taxon>rosids</taxon>
        <taxon>malvids</taxon>
        <taxon>Myrtales</taxon>
        <taxon>Melastomataceae</taxon>
        <taxon>Melastomatoideae</taxon>
        <taxon>Melastomateae</taxon>
        <taxon>Melastoma</taxon>
    </lineage>
</organism>
<dbReference type="Proteomes" id="UP001057402">
    <property type="component" value="Chromosome 3"/>
</dbReference>
<keyword evidence="2" id="KW-1185">Reference proteome</keyword>
<evidence type="ECO:0000313" key="1">
    <source>
        <dbReference type="EMBL" id="KAI4379143.1"/>
    </source>
</evidence>
<proteinExistence type="predicted"/>
<dbReference type="EMBL" id="CM042882">
    <property type="protein sequence ID" value="KAI4379143.1"/>
    <property type="molecule type" value="Genomic_DNA"/>
</dbReference>
<name>A0ACB9RNZ1_9MYRT</name>
<comment type="caution">
    <text evidence="1">The sequence shown here is derived from an EMBL/GenBank/DDBJ whole genome shotgun (WGS) entry which is preliminary data.</text>
</comment>
<accession>A0ACB9RNZ1</accession>